<dbReference type="RefSeq" id="WP_260559461.1">
    <property type="nucleotide sequence ID" value="NZ_BAABEC010000186.1"/>
</dbReference>
<name>A0ABY5YDL5_9DEIO</name>
<dbReference type="PANTHER" id="PTHR12558">
    <property type="entry name" value="CELL DIVISION CYCLE 16,23,27"/>
    <property type="match status" value="1"/>
</dbReference>
<dbReference type="SMART" id="SM00028">
    <property type="entry name" value="TPR"/>
    <property type="match status" value="4"/>
</dbReference>
<protein>
    <submittedName>
        <fullName evidence="1">Tetratricopeptide repeat protein</fullName>
    </submittedName>
</protein>
<dbReference type="SUPFAM" id="SSF48452">
    <property type="entry name" value="TPR-like"/>
    <property type="match status" value="2"/>
</dbReference>
<reference evidence="1" key="1">
    <citation type="submission" date="2022-09" db="EMBL/GenBank/DDBJ databases">
        <title>genome sequence of Deinococcus rubellus.</title>
        <authorList>
            <person name="Srinivasan S."/>
        </authorList>
    </citation>
    <scope>NUCLEOTIDE SEQUENCE</scope>
    <source>
        <strain evidence="1">Ant6</strain>
    </source>
</reference>
<accession>A0ABY5YDL5</accession>
<dbReference type="Gene3D" id="1.25.40.10">
    <property type="entry name" value="Tetratricopeptide repeat domain"/>
    <property type="match status" value="2"/>
</dbReference>
<keyword evidence="2" id="KW-1185">Reference proteome</keyword>
<dbReference type="InterPro" id="IPR011990">
    <property type="entry name" value="TPR-like_helical_dom_sf"/>
</dbReference>
<evidence type="ECO:0000313" key="2">
    <source>
        <dbReference type="Proteomes" id="UP001060261"/>
    </source>
</evidence>
<dbReference type="PANTHER" id="PTHR12558:SF13">
    <property type="entry name" value="CELL DIVISION CYCLE PROTEIN 27 HOMOLOG"/>
    <property type="match status" value="1"/>
</dbReference>
<dbReference type="InterPro" id="IPR019734">
    <property type="entry name" value="TPR_rpt"/>
</dbReference>
<gene>
    <name evidence="1" type="ORF">N0D28_10435</name>
</gene>
<proteinExistence type="predicted"/>
<dbReference type="EMBL" id="CP104213">
    <property type="protein sequence ID" value="UWX63170.1"/>
    <property type="molecule type" value="Genomic_DNA"/>
</dbReference>
<dbReference type="Proteomes" id="UP001060261">
    <property type="component" value="Chromosome"/>
</dbReference>
<evidence type="ECO:0000313" key="1">
    <source>
        <dbReference type="EMBL" id="UWX63170.1"/>
    </source>
</evidence>
<sequence length="467" mass="51093">MIDPALTWQQACEALSSDDYDAAYQILEAAYTEAARPARARLALYLVSLSSLYGDSGSEDMRRGLTEARTFDASLRADPLYLALSAELDARTRGPDAQPPRPEAQHALDALTRYHAACALSLGEQPEAALQVAPPAPELPVHLRWRLRSWQADAEEQLGHSEDAVALYGEAAHLALGVNKAVMWQEQAALLLQLGRTDEAGAALERARPLYRKPLPEEDTLHLASWHYLQAQFEMHQNELDAALASIQEAARLEASQNEASYGVALVWGQILTSRGQPEEALPLFEQALTHAEDEDRPYALHELGVALLDLDRPVDAREKLEAVLGTADYPFLAEVLADVAECDYRLGRLPEAQQEAEQALAQGATIPASLVLGSVALDYYHLDDALEHYQRVVREAAPGSRDWITGHQMAADVMAQQGFPDPAAAYAHAQQALEHTEASDDWHGTLQDHLSKAETLMGAGKGRTLN</sequence>
<organism evidence="1 2">
    <name type="scientific">Deinococcus rubellus</name>
    <dbReference type="NCBI Taxonomy" id="1889240"/>
    <lineage>
        <taxon>Bacteria</taxon>
        <taxon>Thermotogati</taxon>
        <taxon>Deinococcota</taxon>
        <taxon>Deinococci</taxon>
        <taxon>Deinococcales</taxon>
        <taxon>Deinococcaceae</taxon>
        <taxon>Deinococcus</taxon>
    </lineage>
</organism>